<comment type="caution">
    <text evidence="8">The sequence shown here is derived from an EMBL/GenBank/DDBJ whole genome shotgun (WGS) entry which is preliminary data.</text>
</comment>
<reference evidence="8 9" key="1">
    <citation type="submission" date="2016-04" db="EMBL/GenBank/DDBJ databases">
        <title>Genome sequence of Methanobrevibacter filiformis DSM 11501.</title>
        <authorList>
            <person name="Poehlein A."/>
            <person name="Seedorf H."/>
            <person name="Daniel R."/>
        </authorList>
    </citation>
    <scope>NUCLEOTIDE SEQUENCE [LARGE SCALE GENOMIC DNA]</scope>
    <source>
        <strain evidence="8 9">DSM 11501</strain>
    </source>
</reference>
<evidence type="ECO:0000313" key="9">
    <source>
        <dbReference type="Proteomes" id="UP000077066"/>
    </source>
</evidence>
<keyword evidence="4" id="KW-0964">Secreted</keyword>
<dbReference type="EMBL" id="LWMT01000146">
    <property type="protein sequence ID" value="KZX14527.1"/>
    <property type="molecule type" value="Genomic_DNA"/>
</dbReference>
<keyword evidence="9" id="KW-1185">Reference proteome</keyword>
<evidence type="ECO:0000256" key="1">
    <source>
        <dbReference type="ARBA" id="ARBA00004196"/>
    </source>
</evidence>
<evidence type="ECO:0000256" key="4">
    <source>
        <dbReference type="ARBA" id="ARBA00022525"/>
    </source>
</evidence>
<evidence type="ECO:0000313" key="8">
    <source>
        <dbReference type="EMBL" id="KZX14527.1"/>
    </source>
</evidence>
<evidence type="ECO:0000256" key="2">
    <source>
        <dbReference type="ARBA" id="ARBA00004442"/>
    </source>
</evidence>
<name>A0A166CHX6_9EURY</name>
<evidence type="ECO:0000256" key="3">
    <source>
        <dbReference type="ARBA" id="ARBA00004613"/>
    </source>
</evidence>
<dbReference type="PANTHER" id="PTHR11319">
    <property type="entry name" value="G PROTEIN-COUPLED RECEPTOR-RELATED"/>
    <property type="match status" value="1"/>
</dbReference>
<dbReference type="AlphaFoldDB" id="A0A166CHX6"/>
<dbReference type="PANTHER" id="PTHR11319:SF35">
    <property type="entry name" value="OUTER MEMBRANE PROTEIN PMPC-RELATED"/>
    <property type="match status" value="1"/>
</dbReference>
<keyword evidence="7" id="KW-0998">Cell outer membrane</keyword>
<accession>A0A166CHX6</accession>
<dbReference type="OrthoDB" id="78228at2157"/>
<protein>
    <submittedName>
        <fullName evidence="8">Putative outer membrane protein pmp19</fullName>
    </submittedName>
</protein>
<dbReference type="RefSeq" id="WP_066971837.1">
    <property type="nucleotide sequence ID" value="NZ_LWMT01000146.1"/>
</dbReference>
<dbReference type="InterPro" id="IPR011050">
    <property type="entry name" value="Pectin_lyase_fold/virulence"/>
</dbReference>
<dbReference type="InterPro" id="IPR012334">
    <property type="entry name" value="Pectin_lyas_fold"/>
</dbReference>
<dbReference type="Proteomes" id="UP000077066">
    <property type="component" value="Unassembled WGS sequence"/>
</dbReference>
<evidence type="ECO:0000256" key="6">
    <source>
        <dbReference type="ARBA" id="ARBA00023136"/>
    </source>
</evidence>
<evidence type="ECO:0000256" key="7">
    <source>
        <dbReference type="ARBA" id="ARBA00023237"/>
    </source>
</evidence>
<gene>
    <name evidence="8" type="ORF">MBFIL_08510</name>
</gene>
<proteinExistence type="predicted"/>
<dbReference type="SUPFAM" id="SSF51126">
    <property type="entry name" value="Pectin lyase-like"/>
    <property type="match status" value="1"/>
</dbReference>
<comment type="subcellular location">
    <subcellularLocation>
        <location evidence="1">Cell envelope</location>
    </subcellularLocation>
    <subcellularLocation>
        <location evidence="2">Cell outer membrane</location>
    </subcellularLocation>
    <subcellularLocation>
        <location evidence="3">Secreted</location>
    </subcellularLocation>
</comment>
<dbReference type="NCBIfam" id="TIGR01376">
    <property type="entry name" value="POMP_repeat"/>
    <property type="match status" value="2"/>
</dbReference>
<dbReference type="PATRIC" id="fig|55758.3.peg.960"/>
<sequence length="232" mass="24810">MELVSNYGVVRVVHIAGGNYNNNNNLTRNNTNLTINSSVILLGETTLSGKVILDGLNNGRIFNVNIGDINQSLTLVNLTFVNGNVNGSDGNGSALYIINANTTISNSEFINNSANFGGAIYNNDTSNNFKIIDSNFTSNLAINNGGAIYLNGPKSSNILNSTFINLIFNNNSATNGGAIYNNVSNFNLTNSTFMNNSATNGGAIYNNVSNFNLTNSTFMNNRFVSKSCLLKN</sequence>
<dbReference type="GO" id="GO:0005576">
    <property type="term" value="C:extracellular region"/>
    <property type="evidence" value="ECO:0007669"/>
    <property type="project" value="UniProtKB-SubCell"/>
</dbReference>
<evidence type="ECO:0000256" key="5">
    <source>
        <dbReference type="ARBA" id="ARBA00022729"/>
    </source>
</evidence>
<keyword evidence="5" id="KW-0732">Signal</keyword>
<organism evidence="8 9">
    <name type="scientific">Methanobrevibacter filiformis</name>
    <dbReference type="NCBI Taxonomy" id="55758"/>
    <lineage>
        <taxon>Archaea</taxon>
        <taxon>Methanobacteriati</taxon>
        <taxon>Methanobacteriota</taxon>
        <taxon>Methanomada group</taxon>
        <taxon>Methanobacteria</taxon>
        <taxon>Methanobacteriales</taxon>
        <taxon>Methanobacteriaceae</taxon>
        <taxon>Methanobrevibacter</taxon>
    </lineage>
</organism>
<dbReference type="Gene3D" id="2.160.20.10">
    <property type="entry name" value="Single-stranded right-handed beta-helix, Pectin lyase-like"/>
    <property type="match status" value="1"/>
</dbReference>
<keyword evidence="6" id="KW-0472">Membrane</keyword>
<dbReference type="Pfam" id="PF02415">
    <property type="entry name" value="Chlam_PMP"/>
    <property type="match status" value="4"/>
</dbReference>
<dbReference type="InterPro" id="IPR003368">
    <property type="entry name" value="POMP_repeat"/>
</dbReference>